<evidence type="ECO:0000256" key="1">
    <source>
        <dbReference type="SAM" id="MobiDB-lite"/>
    </source>
</evidence>
<sequence>MSQANCTGLLGASREQNISSWCGASGGDLGVSGQPDSSSLARGTVNGEGRADSVWPEDAALRGVRGAVAGNRLFREVADIAVRPVRHVRLGTGRPPVARPSLHASMFYFEWLSTMRRTALGAWQSIPNQLEATEIRQGAAGPLQALLEARSKVPGF</sequence>
<reference evidence="2" key="1">
    <citation type="journal article" date="2020" name="Nat. Commun.">
        <title>Large-scale genome sequencing of mycorrhizal fungi provides insights into the early evolution of symbiotic traits.</title>
        <authorList>
            <person name="Miyauchi S."/>
            <person name="Kiss E."/>
            <person name="Kuo A."/>
            <person name="Drula E."/>
            <person name="Kohler A."/>
            <person name="Sanchez-Garcia M."/>
            <person name="Morin E."/>
            <person name="Andreopoulos B."/>
            <person name="Barry K.W."/>
            <person name="Bonito G."/>
            <person name="Buee M."/>
            <person name="Carver A."/>
            <person name="Chen C."/>
            <person name="Cichocki N."/>
            <person name="Clum A."/>
            <person name="Culley D."/>
            <person name="Crous P.W."/>
            <person name="Fauchery L."/>
            <person name="Girlanda M."/>
            <person name="Hayes R.D."/>
            <person name="Keri Z."/>
            <person name="LaButti K."/>
            <person name="Lipzen A."/>
            <person name="Lombard V."/>
            <person name="Magnuson J."/>
            <person name="Maillard F."/>
            <person name="Murat C."/>
            <person name="Nolan M."/>
            <person name="Ohm R.A."/>
            <person name="Pangilinan J."/>
            <person name="Pereira M.F."/>
            <person name="Perotto S."/>
            <person name="Peter M."/>
            <person name="Pfister S."/>
            <person name="Riley R."/>
            <person name="Sitrit Y."/>
            <person name="Stielow J.B."/>
            <person name="Szollosi G."/>
            <person name="Zifcakova L."/>
            <person name="Stursova M."/>
            <person name="Spatafora J.W."/>
            <person name="Tedersoo L."/>
            <person name="Vaario L.M."/>
            <person name="Yamada A."/>
            <person name="Yan M."/>
            <person name="Wang P."/>
            <person name="Xu J."/>
            <person name="Bruns T."/>
            <person name="Baldrian P."/>
            <person name="Vilgalys R."/>
            <person name="Dunand C."/>
            <person name="Henrissat B."/>
            <person name="Grigoriev I.V."/>
            <person name="Hibbett D."/>
            <person name="Nagy L.G."/>
            <person name="Martin F.M."/>
        </authorList>
    </citation>
    <scope>NUCLEOTIDE SEQUENCE</scope>
    <source>
        <strain evidence="2">UP504</strain>
    </source>
</reference>
<keyword evidence="3" id="KW-1185">Reference proteome</keyword>
<evidence type="ECO:0000313" key="3">
    <source>
        <dbReference type="Proteomes" id="UP000886523"/>
    </source>
</evidence>
<dbReference type="AlphaFoldDB" id="A0A9P6B0K0"/>
<protein>
    <submittedName>
        <fullName evidence="2">Uncharacterized protein</fullName>
    </submittedName>
</protein>
<accession>A0A9P6B0K0</accession>
<dbReference type="EMBL" id="MU128950">
    <property type="protein sequence ID" value="KAF9515464.1"/>
    <property type="molecule type" value="Genomic_DNA"/>
</dbReference>
<comment type="caution">
    <text evidence="2">The sequence shown here is derived from an EMBL/GenBank/DDBJ whole genome shotgun (WGS) entry which is preliminary data.</text>
</comment>
<evidence type="ECO:0000313" key="2">
    <source>
        <dbReference type="EMBL" id="KAF9515464.1"/>
    </source>
</evidence>
<gene>
    <name evidence="2" type="ORF">BS47DRAFT_1361033</name>
</gene>
<proteinExistence type="predicted"/>
<name>A0A9P6B0K0_9AGAM</name>
<feature type="region of interest" description="Disordered" evidence="1">
    <location>
        <begin position="32"/>
        <end position="51"/>
    </location>
</feature>
<organism evidence="2 3">
    <name type="scientific">Hydnum rufescens UP504</name>
    <dbReference type="NCBI Taxonomy" id="1448309"/>
    <lineage>
        <taxon>Eukaryota</taxon>
        <taxon>Fungi</taxon>
        <taxon>Dikarya</taxon>
        <taxon>Basidiomycota</taxon>
        <taxon>Agaricomycotina</taxon>
        <taxon>Agaricomycetes</taxon>
        <taxon>Cantharellales</taxon>
        <taxon>Hydnaceae</taxon>
        <taxon>Hydnum</taxon>
    </lineage>
</organism>
<dbReference type="Proteomes" id="UP000886523">
    <property type="component" value="Unassembled WGS sequence"/>
</dbReference>